<name>A0A7R8D0B1_LEPSM</name>
<evidence type="ECO:0000256" key="1">
    <source>
        <dbReference type="SAM" id="MobiDB-lite"/>
    </source>
</evidence>
<feature type="compositionally biased region" description="Polar residues" evidence="1">
    <location>
        <begin position="289"/>
        <end position="302"/>
    </location>
</feature>
<dbReference type="OrthoDB" id="6415022at2759"/>
<gene>
    <name evidence="2" type="ORF">LSAA_10000</name>
</gene>
<dbReference type="Proteomes" id="UP000675881">
    <property type="component" value="Chromosome 5"/>
</dbReference>
<proteinExistence type="predicted"/>
<feature type="compositionally biased region" description="Basic residues" evidence="1">
    <location>
        <begin position="16"/>
        <end position="35"/>
    </location>
</feature>
<dbReference type="AlphaFoldDB" id="A0A7R8D0B1"/>
<organism evidence="2 3">
    <name type="scientific">Lepeophtheirus salmonis</name>
    <name type="common">Salmon louse</name>
    <name type="synonym">Caligus salmonis</name>
    <dbReference type="NCBI Taxonomy" id="72036"/>
    <lineage>
        <taxon>Eukaryota</taxon>
        <taxon>Metazoa</taxon>
        <taxon>Ecdysozoa</taxon>
        <taxon>Arthropoda</taxon>
        <taxon>Crustacea</taxon>
        <taxon>Multicrustacea</taxon>
        <taxon>Hexanauplia</taxon>
        <taxon>Copepoda</taxon>
        <taxon>Siphonostomatoida</taxon>
        <taxon>Caligidae</taxon>
        <taxon>Lepeophtheirus</taxon>
    </lineage>
</organism>
<dbReference type="EMBL" id="HG994584">
    <property type="protein sequence ID" value="CAF2957436.1"/>
    <property type="molecule type" value="Genomic_DNA"/>
</dbReference>
<feature type="compositionally biased region" description="Polar residues" evidence="1">
    <location>
        <begin position="271"/>
        <end position="282"/>
    </location>
</feature>
<feature type="region of interest" description="Disordered" evidence="1">
    <location>
        <begin position="1"/>
        <end position="35"/>
    </location>
</feature>
<reference evidence="2" key="1">
    <citation type="submission" date="2021-02" db="EMBL/GenBank/DDBJ databases">
        <authorList>
            <person name="Bekaert M."/>
        </authorList>
    </citation>
    <scope>NUCLEOTIDE SEQUENCE</scope>
    <source>
        <strain evidence="2">IoA-00</strain>
    </source>
</reference>
<keyword evidence="3" id="KW-1185">Reference proteome</keyword>
<sequence>MIPASPLVSCSDGNKSNKKNNPRPRKKSDKPKKPKINKVVYNIPVTTECSNIHGLNKQPLQTTSVKILSPAPTTKKINKLIELPSTPLKPSEALKHMTNSPTISTAPPIISTSLSLTTTPQFTATIPSSPLISRQVIQHPGIKAAGLKSVASIPHLVCPPSVTHSGKLVTPSPNLIILNQHLDSSKVKCPITIKKPIVCTSNSTVGTPQATISYNPSKELLPTRSLSSLTPETIKLVNKYLPKNYQQLQMPQSFNLLRLCLIFVTSDTKASSSIGSSENEGPSSIGRFGSSTLSVDEDTLSSSPKLPLFEADILEEDFEDMEYKPYAKKSKPAIKNKRIK</sequence>
<accession>A0A7R8D0B1</accession>
<feature type="region of interest" description="Disordered" evidence="1">
    <location>
        <begin position="271"/>
        <end position="302"/>
    </location>
</feature>
<protein>
    <submittedName>
        <fullName evidence="2">(salmon louse) hypothetical protein</fullName>
    </submittedName>
</protein>
<evidence type="ECO:0000313" key="2">
    <source>
        <dbReference type="EMBL" id="CAF2957436.1"/>
    </source>
</evidence>
<evidence type="ECO:0000313" key="3">
    <source>
        <dbReference type="Proteomes" id="UP000675881"/>
    </source>
</evidence>